<comment type="caution">
    <text evidence="1">The sequence shown here is derived from an EMBL/GenBank/DDBJ whole genome shotgun (WGS) entry which is preliminary data.</text>
</comment>
<dbReference type="PROSITE" id="PS51257">
    <property type="entry name" value="PROKAR_LIPOPROTEIN"/>
    <property type="match status" value="1"/>
</dbReference>
<sequence length="157" mass="17049">MYKLLTLGLALVLGVASCTKEPAPQQQEPELPALASGSVAEVTLKYGEQQRISVDGGVARVSFSNVIEGRCAKESCSRCFGGYATVTVQVQFNGNSTQNLDFHCVSCLTKSPQTMDRPIDDPQAVQGYTVSIIDLTELSTVNRVPKEQYTIRLFISK</sequence>
<gene>
    <name evidence="1" type="ORF">I2I01_16490</name>
</gene>
<evidence type="ECO:0000313" key="2">
    <source>
        <dbReference type="Proteomes" id="UP000645610"/>
    </source>
</evidence>
<dbReference type="AlphaFoldDB" id="A0A931FJR3"/>
<protein>
    <recommendedName>
        <fullName evidence="3">Lipoprotein</fullName>
    </recommendedName>
</protein>
<name>A0A931FJR3_9BACT</name>
<evidence type="ECO:0000313" key="1">
    <source>
        <dbReference type="EMBL" id="MBF9143247.1"/>
    </source>
</evidence>
<dbReference type="EMBL" id="JADQDP010000003">
    <property type="protein sequence ID" value="MBF9143247.1"/>
    <property type="molecule type" value="Genomic_DNA"/>
</dbReference>
<dbReference type="Proteomes" id="UP000645610">
    <property type="component" value="Unassembled WGS sequence"/>
</dbReference>
<dbReference type="RefSeq" id="WP_196287557.1">
    <property type="nucleotide sequence ID" value="NZ_JADQDP010000003.1"/>
</dbReference>
<keyword evidence="2" id="KW-1185">Reference proteome</keyword>
<organism evidence="1 2">
    <name type="scientific">Hymenobacter properus</name>
    <dbReference type="NCBI Taxonomy" id="2791026"/>
    <lineage>
        <taxon>Bacteria</taxon>
        <taxon>Pseudomonadati</taxon>
        <taxon>Bacteroidota</taxon>
        <taxon>Cytophagia</taxon>
        <taxon>Cytophagales</taxon>
        <taxon>Hymenobacteraceae</taxon>
        <taxon>Hymenobacter</taxon>
    </lineage>
</organism>
<evidence type="ECO:0008006" key="3">
    <source>
        <dbReference type="Google" id="ProtNLM"/>
    </source>
</evidence>
<accession>A0A931FJR3</accession>
<proteinExistence type="predicted"/>
<reference evidence="1 2" key="1">
    <citation type="submission" date="2020-11" db="EMBL/GenBank/DDBJ databases">
        <authorList>
            <person name="Kim M.K."/>
        </authorList>
    </citation>
    <scope>NUCLEOTIDE SEQUENCE [LARGE SCALE GENOMIC DNA]</scope>
    <source>
        <strain evidence="1 2">BT439</strain>
    </source>
</reference>